<dbReference type="Proteomes" id="UP000277108">
    <property type="component" value="Unassembled WGS sequence"/>
</dbReference>
<gene>
    <name evidence="1" type="ORF">EDD62_1528</name>
</gene>
<sequence length="98" mass="11176">MNESFDGLYESIVIDKVLLKSQGEYSKGYGSYKIDGNEFIFIECVNIDILTKLNDYANAQQSFNQLTINTKDDRKIYIKGTIHVQSRVGNIVCLHVVH</sequence>
<dbReference type="AlphaFoldDB" id="A0A3N5BCL9"/>
<dbReference type="EMBL" id="RKRK01000004">
    <property type="protein sequence ID" value="RPF55203.1"/>
    <property type="molecule type" value="Genomic_DNA"/>
</dbReference>
<protein>
    <submittedName>
        <fullName evidence="1">Uncharacterized protein</fullName>
    </submittedName>
</protein>
<reference evidence="1 2" key="1">
    <citation type="submission" date="2018-11" db="EMBL/GenBank/DDBJ databases">
        <title>Genomic Encyclopedia of Type Strains, Phase IV (KMG-IV): sequencing the most valuable type-strain genomes for metagenomic binning, comparative biology and taxonomic classification.</title>
        <authorList>
            <person name="Goeker M."/>
        </authorList>
    </citation>
    <scope>NUCLEOTIDE SEQUENCE [LARGE SCALE GENOMIC DNA]</scope>
    <source>
        <strain evidence="1 2">DSM 29158</strain>
    </source>
</reference>
<name>A0A3N5BCL9_9BACL</name>
<comment type="caution">
    <text evidence="1">The sequence shown here is derived from an EMBL/GenBank/DDBJ whole genome shotgun (WGS) entry which is preliminary data.</text>
</comment>
<proteinExistence type="predicted"/>
<evidence type="ECO:0000313" key="1">
    <source>
        <dbReference type="EMBL" id="RPF55203.1"/>
    </source>
</evidence>
<evidence type="ECO:0000313" key="2">
    <source>
        <dbReference type="Proteomes" id="UP000277108"/>
    </source>
</evidence>
<organism evidence="1 2">
    <name type="scientific">Abyssicoccus albus</name>
    <dbReference type="NCBI Taxonomy" id="1817405"/>
    <lineage>
        <taxon>Bacteria</taxon>
        <taxon>Bacillati</taxon>
        <taxon>Bacillota</taxon>
        <taxon>Bacilli</taxon>
        <taxon>Bacillales</taxon>
        <taxon>Abyssicoccaceae</taxon>
    </lineage>
</organism>
<keyword evidence="2" id="KW-1185">Reference proteome</keyword>
<accession>A0A3N5BCL9</accession>